<feature type="region of interest" description="Disordered" evidence="1">
    <location>
        <begin position="86"/>
        <end position="232"/>
    </location>
</feature>
<name>A0A5K1K4W5_9APHY</name>
<evidence type="ECO:0000313" key="2">
    <source>
        <dbReference type="EMBL" id="VWP01244.1"/>
    </source>
</evidence>
<feature type="compositionally biased region" description="Low complexity" evidence="1">
    <location>
        <begin position="147"/>
        <end position="156"/>
    </location>
</feature>
<sequence>MPHPERVTFFNHVPYASRVHIALEEANPDYTPYTVDPPSKPPWLVSGAHPIGKVSSLGLLLRSTVHCPPVLASSSLVQNNAKLQTISPNQNTGQPDRMVAPAASSSPGTARRRLSISTSDPPSPGSPPPSEPTRPIQRNSSSPPLTPSQRRPPCSSGPGGEEGRMGGMHPSAMRRTRLALPLPTGAAARTSSIARTRGAFRSRVTTQRASSGASESASRSSGRGCSGGGPRP</sequence>
<protein>
    <submittedName>
        <fullName evidence="2">N/A</fullName>
    </submittedName>
</protein>
<feature type="compositionally biased region" description="Pro residues" evidence="1">
    <location>
        <begin position="121"/>
        <end position="132"/>
    </location>
</feature>
<organism evidence="2">
    <name type="scientific">Ganoderma boninense</name>
    <dbReference type="NCBI Taxonomy" id="34458"/>
    <lineage>
        <taxon>Eukaryota</taxon>
        <taxon>Fungi</taxon>
        <taxon>Dikarya</taxon>
        <taxon>Basidiomycota</taxon>
        <taxon>Agaricomycotina</taxon>
        <taxon>Agaricomycetes</taxon>
        <taxon>Polyporales</taxon>
        <taxon>Polyporaceae</taxon>
        <taxon>Ganoderma</taxon>
    </lineage>
</organism>
<dbReference type="EMBL" id="LR729216">
    <property type="protein sequence ID" value="VWP01244.1"/>
    <property type="molecule type" value="Genomic_DNA"/>
</dbReference>
<dbReference type="AlphaFoldDB" id="A0A5K1K4W5"/>
<feature type="compositionally biased region" description="Low complexity" evidence="1">
    <location>
        <begin position="208"/>
        <end position="223"/>
    </location>
</feature>
<feature type="compositionally biased region" description="Low complexity" evidence="1">
    <location>
        <begin position="184"/>
        <end position="199"/>
    </location>
</feature>
<proteinExistence type="predicted"/>
<dbReference type="CDD" id="cd00570">
    <property type="entry name" value="GST_N_family"/>
    <property type="match status" value="1"/>
</dbReference>
<gene>
    <name evidence="2" type="primary">I1RGD9</name>
</gene>
<evidence type="ECO:0000256" key="1">
    <source>
        <dbReference type="SAM" id="MobiDB-lite"/>
    </source>
</evidence>
<dbReference type="Gene3D" id="3.40.30.10">
    <property type="entry name" value="Glutaredoxin"/>
    <property type="match status" value="1"/>
</dbReference>
<accession>A0A5K1K4W5</accession>
<reference evidence="2" key="1">
    <citation type="submission" date="2019-10" db="EMBL/GenBank/DDBJ databases">
        <authorList>
            <person name="Nor Muhammad N."/>
        </authorList>
    </citation>
    <scope>NUCLEOTIDE SEQUENCE</scope>
</reference>